<accession>A0A075H681</accession>
<keyword evidence="1" id="KW-0472">Membrane</keyword>
<name>A0A075H681_9ARCH</name>
<sequence>MNSERLQYLKLNKNIFLAFLVSMTVSALGANYFADQIELLNSTITLMIDHSVYYAVFGTLFYLDNKKKYILENGKINRLLLKSDLLKIVLSFGSSEIIYSIVRWGVQYELLILNYDAYMASVISHILAAIVFFIVINLGVNFTKLFKNKNR</sequence>
<protein>
    <submittedName>
        <fullName evidence="2">Uncharacterized protein</fullName>
    </submittedName>
</protein>
<evidence type="ECO:0000313" key="2">
    <source>
        <dbReference type="EMBL" id="AIF09962.1"/>
    </source>
</evidence>
<feature type="transmembrane region" description="Helical" evidence="1">
    <location>
        <begin position="15"/>
        <end position="34"/>
    </location>
</feature>
<dbReference type="EMBL" id="KF900877">
    <property type="protein sequence ID" value="AIF09962.1"/>
    <property type="molecule type" value="Genomic_DNA"/>
</dbReference>
<keyword evidence="1" id="KW-1133">Transmembrane helix</keyword>
<feature type="transmembrane region" description="Helical" evidence="1">
    <location>
        <begin position="122"/>
        <end position="142"/>
    </location>
</feature>
<feature type="transmembrane region" description="Helical" evidence="1">
    <location>
        <begin position="84"/>
        <end position="102"/>
    </location>
</feature>
<reference evidence="2" key="1">
    <citation type="journal article" date="2014" name="Genome Biol. Evol.">
        <title>Pangenome evidence for extensive interdomain horizontal transfer affecting lineage core and shell genes in uncultured planktonic thaumarchaeota and euryarchaeota.</title>
        <authorList>
            <person name="Deschamps P."/>
            <person name="Zivanovic Y."/>
            <person name="Moreira D."/>
            <person name="Rodriguez-Valera F."/>
            <person name="Lopez-Garcia P."/>
        </authorList>
    </citation>
    <scope>NUCLEOTIDE SEQUENCE</scope>
</reference>
<feature type="transmembrane region" description="Helical" evidence="1">
    <location>
        <begin position="40"/>
        <end position="63"/>
    </location>
</feature>
<proteinExistence type="predicted"/>
<keyword evidence="1" id="KW-0812">Transmembrane</keyword>
<dbReference type="AlphaFoldDB" id="A0A075H681"/>
<organism evidence="2">
    <name type="scientific">uncultured marine thaumarchaeote KM3_41_H02</name>
    <dbReference type="NCBI Taxonomy" id="1456146"/>
    <lineage>
        <taxon>Archaea</taxon>
        <taxon>Nitrososphaerota</taxon>
        <taxon>environmental samples</taxon>
    </lineage>
</organism>
<evidence type="ECO:0000256" key="1">
    <source>
        <dbReference type="SAM" id="Phobius"/>
    </source>
</evidence>